<comment type="caution">
    <text evidence="13">The sequence shown here is derived from an EMBL/GenBank/DDBJ whole genome shotgun (WGS) entry which is preliminary data.</text>
</comment>
<feature type="site" description="Important for activity" evidence="8">
    <location>
        <position position="91"/>
    </location>
</feature>
<evidence type="ECO:0000259" key="12">
    <source>
        <dbReference type="Pfam" id="PF05201"/>
    </source>
</evidence>
<evidence type="ECO:0000256" key="8">
    <source>
        <dbReference type="HAMAP-Rule" id="MF_00087"/>
    </source>
</evidence>
<evidence type="ECO:0000256" key="7">
    <source>
        <dbReference type="ARBA" id="ARBA00047464"/>
    </source>
</evidence>
<dbReference type="InterPro" id="IPR015895">
    <property type="entry name" value="4pyrrol_synth_GluRdtase_N"/>
</dbReference>
<accession>A0ABP3UGC7</accession>
<keyword evidence="5 8" id="KW-0560">Oxidoreductase</keyword>
<dbReference type="PANTHER" id="PTHR43013">
    <property type="entry name" value="GLUTAMYL-TRNA REDUCTASE"/>
    <property type="match status" value="1"/>
</dbReference>
<dbReference type="SUPFAM" id="SSF69742">
    <property type="entry name" value="Glutamyl tRNA-reductase catalytic, N-terminal domain"/>
    <property type="match status" value="1"/>
</dbReference>
<sequence length="399" mass="46604">MIAVLGIKNNIKLEIREKLSIIPKRYEEYLHSLKEIFDEVLILSTCNRTEVYFSTDKDYGEVVHEIFSRLNWDKEYIKYTFFYKDEEAISHIMNVVCGFHSSILGEDQILGQVKDAYEVALNNKTVTRDVQKLFQMAITCGKEFRYNARLYTIPISSASIAVNESRSLGAKNFMVLGYGEVGSLAAKYILSGKFNNLYIALRNPSLVDIEDSRVKAIPFNERQKYYNEVDCIICSTSAPHPVVHLSEIQKEKELIIFDLAVPRDVEEGVEKLENVKVYDIDKISAINDNNCHRRSLLMENNKYIVHKYINEFLDWRKLRKISPDIEKLKEFGEVVYKRRYKTFKNKVKTKDKEELAKILLKSTSDAYVNRAIEVLKEEQLKGRYEECLNIIERIFYNTK</sequence>
<feature type="binding site" evidence="8">
    <location>
        <begin position="177"/>
        <end position="182"/>
    </location>
    <ligand>
        <name>NADP(+)</name>
        <dbReference type="ChEBI" id="CHEBI:58349"/>
    </ligand>
</feature>
<dbReference type="PROSITE" id="PS00747">
    <property type="entry name" value="GLUTR"/>
    <property type="match status" value="1"/>
</dbReference>
<evidence type="ECO:0000256" key="3">
    <source>
        <dbReference type="ARBA" id="ARBA00012970"/>
    </source>
</evidence>
<dbReference type="Pfam" id="PF00745">
    <property type="entry name" value="GlutR_dimer"/>
    <property type="match status" value="1"/>
</dbReference>
<feature type="domain" description="Quinate/shikimate 5-dehydrogenase/glutamyl-tRNA reductase" evidence="11">
    <location>
        <begin position="163"/>
        <end position="285"/>
    </location>
</feature>
<dbReference type="InterPro" id="IPR000343">
    <property type="entry name" value="4pyrrol_synth_GluRdtase"/>
</dbReference>
<comment type="miscellaneous">
    <text evidence="8">During catalysis, the active site Cys acts as a nucleophile attacking the alpha-carbonyl group of tRNA-bound glutamate with the formation of a thioester intermediate between enzyme and glutamate, and the concomitant release of tRNA(Glu). The thioester intermediate is finally reduced by direct hydride transfer from NADPH, to form the product GSA.</text>
</comment>
<evidence type="ECO:0000259" key="11">
    <source>
        <dbReference type="Pfam" id="PF01488"/>
    </source>
</evidence>
<protein>
    <recommendedName>
        <fullName evidence="3 8">Glutamyl-tRNA reductase</fullName>
        <shortName evidence="8">GluTR</shortName>
        <ecNumber evidence="3 8">1.2.1.70</ecNumber>
    </recommendedName>
</protein>
<evidence type="ECO:0000256" key="9">
    <source>
        <dbReference type="RuleBase" id="RU000584"/>
    </source>
</evidence>
<dbReference type="Gene3D" id="3.30.460.30">
    <property type="entry name" value="Glutamyl-tRNA reductase, N-terminal domain"/>
    <property type="match status" value="1"/>
</dbReference>
<feature type="binding site" evidence="8">
    <location>
        <begin position="45"/>
        <end position="48"/>
    </location>
    <ligand>
        <name>substrate</name>
    </ligand>
</feature>
<evidence type="ECO:0000313" key="13">
    <source>
        <dbReference type="EMBL" id="GAA0730778.1"/>
    </source>
</evidence>
<keyword evidence="14" id="KW-1185">Reference proteome</keyword>
<comment type="catalytic activity">
    <reaction evidence="7 8 9">
        <text>(S)-4-amino-5-oxopentanoate + tRNA(Glu) + NADP(+) = L-glutamyl-tRNA(Glu) + NADPH + H(+)</text>
        <dbReference type="Rhea" id="RHEA:12344"/>
        <dbReference type="Rhea" id="RHEA-COMP:9663"/>
        <dbReference type="Rhea" id="RHEA-COMP:9680"/>
        <dbReference type="ChEBI" id="CHEBI:15378"/>
        <dbReference type="ChEBI" id="CHEBI:57501"/>
        <dbReference type="ChEBI" id="CHEBI:57783"/>
        <dbReference type="ChEBI" id="CHEBI:58349"/>
        <dbReference type="ChEBI" id="CHEBI:78442"/>
        <dbReference type="ChEBI" id="CHEBI:78520"/>
        <dbReference type="EC" id="1.2.1.70"/>
    </reaction>
</comment>
<proteinExistence type="inferred from homology"/>
<reference evidence="14" key="1">
    <citation type="journal article" date="2019" name="Int. J. Syst. Evol. Microbiol.">
        <title>The Global Catalogue of Microorganisms (GCM) 10K type strain sequencing project: providing services to taxonomists for standard genome sequencing and annotation.</title>
        <authorList>
            <consortium name="The Broad Institute Genomics Platform"/>
            <consortium name="The Broad Institute Genome Sequencing Center for Infectious Disease"/>
            <person name="Wu L."/>
            <person name="Ma J."/>
        </authorList>
    </citation>
    <scope>NUCLEOTIDE SEQUENCE [LARGE SCALE GENOMIC DNA]</scope>
    <source>
        <strain evidence="14">JCM 1405</strain>
    </source>
</reference>
<dbReference type="Proteomes" id="UP001500339">
    <property type="component" value="Unassembled WGS sequence"/>
</dbReference>
<dbReference type="SUPFAM" id="SSF51735">
    <property type="entry name" value="NAD(P)-binding Rossmann-fold domains"/>
    <property type="match status" value="1"/>
</dbReference>
<dbReference type="PANTHER" id="PTHR43013:SF1">
    <property type="entry name" value="GLUTAMYL-TRNA REDUCTASE"/>
    <property type="match status" value="1"/>
</dbReference>
<evidence type="ECO:0000256" key="4">
    <source>
        <dbReference type="ARBA" id="ARBA00022857"/>
    </source>
</evidence>
<comment type="pathway">
    <text evidence="1 8 9">Porphyrin-containing compound metabolism; protoporphyrin-IX biosynthesis; 5-aminolevulinate from L-glutamyl-tRNA(Glu): step 1/2.</text>
</comment>
<dbReference type="InterPro" id="IPR018214">
    <property type="entry name" value="GluRdtase_CS"/>
</dbReference>
<feature type="binding site" evidence="8">
    <location>
        <position position="101"/>
    </location>
    <ligand>
        <name>substrate</name>
    </ligand>
</feature>
<comment type="subunit">
    <text evidence="8">Homodimer.</text>
</comment>
<feature type="domain" description="Glutamyl-tRNA reductase N-terminal" evidence="12">
    <location>
        <begin position="10"/>
        <end position="145"/>
    </location>
</feature>
<dbReference type="Pfam" id="PF05201">
    <property type="entry name" value="GlutR_N"/>
    <property type="match status" value="1"/>
</dbReference>
<dbReference type="InterPro" id="IPR036343">
    <property type="entry name" value="GluRdtase_N_sf"/>
</dbReference>
<comment type="function">
    <text evidence="8">Catalyzes the NADPH-dependent reduction of glutamyl-tRNA(Glu) to glutamate 1-semialdehyde (GSA).</text>
</comment>
<feature type="binding site" evidence="8">
    <location>
        <position position="112"/>
    </location>
    <ligand>
        <name>substrate</name>
    </ligand>
</feature>
<evidence type="ECO:0000256" key="2">
    <source>
        <dbReference type="ARBA" id="ARBA00005916"/>
    </source>
</evidence>
<feature type="binding site" evidence="8">
    <location>
        <begin position="106"/>
        <end position="108"/>
    </location>
    <ligand>
        <name>substrate</name>
    </ligand>
</feature>
<evidence type="ECO:0000256" key="5">
    <source>
        <dbReference type="ARBA" id="ARBA00023002"/>
    </source>
</evidence>
<dbReference type="NCBIfam" id="TIGR01035">
    <property type="entry name" value="hemA"/>
    <property type="match status" value="1"/>
</dbReference>
<evidence type="ECO:0000256" key="1">
    <source>
        <dbReference type="ARBA" id="ARBA00005059"/>
    </source>
</evidence>
<dbReference type="Gene3D" id="3.40.50.720">
    <property type="entry name" value="NAD(P)-binding Rossmann-like Domain"/>
    <property type="match status" value="1"/>
</dbReference>
<dbReference type="HAMAP" id="MF_00087">
    <property type="entry name" value="Glu_tRNA_reductase"/>
    <property type="match status" value="1"/>
</dbReference>
<evidence type="ECO:0000256" key="6">
    <source>
        <dbReference type="ARBA" id="ARBA00023244"/>
    </source>
</evidence>
<evidence type="ECO:0000313" key="14">
    <source>
        <dbReference type="Proteomes" id="UP001500339"/>
    </source>
</evidence>
<gene>
    <name evidence="8 13" type="primary">hemA</name>
    <name evidence="13" type="ORF">GCM10008905_32480</name>
</gene>
<feature type="domain" description="Tetrapyrrole biosynthesis glutamyl-tRNA reductase dimerisation" evidence="10">
    <location>
        <begin position="303"/>
        <end position="395"/>
    </location>
</feature>
<comment type="similarity">
    <text evidence="2 8 9">Belongs to the glutamyl-tRNA reductase family.</text>
</comment>
<dbReference type="EC" id="1.2.1.70" evidence="3 8"/>
<dbReference type="Pfam" id="PF01488">
    <property type="entry name" value="Shikimate_DH"/>
    <property type="match status" value="1"/>
</dbReference>
<keyword evidence="6 8" id="KW-0627">Porphyrin biosynthesis</keyword>
<keyword evidence="4 8" id="KW-0521">NADP</keyword>
<evidence type="ECO:0000259" key="10">
    <source>
        <dbReference type="Pfam" id="PF00745"/>
    </source>
</evidence>
<dbReference type="InterPro" id="IPR006151">
    <property type="entry name" value="Shikm_DH/Glu-tRNA_Rdtase"/>
</dbReference>
<feature type="active site" description="Nucleophile" evidence="8">
    <location>
        <position position="46"/>
    </location>
</feature>
<organism evidence="13 14">
    <name type="scientific">Clostridium malenominatum</name>
    <dbReference type="NCBI Taxonomy" id="1539"/>
    <lineage>
        <taxon>Bacteria</taxon>
        <taxon>Bacillati</taxon>
        <taxon>Bacillota</taxon>
        <taxon>Clostridia</taxon>
        <taxon>Eubacteriales</taxon>
        <taxon>Clostridiaceae</taxon>
        <taxon>Clostridium</taxon>
    </lineage>
</organism>
<dbReference type="EMBL" id="BAAACF010000012">
    <property type="protein sequence ID" value="GAA0730778.1"/>
    <property type="molecule type" value="Genomic_DNA"/>
</dbReference>
<dbReference type="RefSeq" id="WP_343771419.1">
    <property type="nucleotide sequence ID" value="NZ_BAAACF010000012.1"/>
</dbReference>
<dbReference type="InterPro" id="IPR036291">
    <property type="entry name" value="NAD(P)-bd_dom_sf"/>
</dbReference>
<dbReference type="PIRSF" id="PIRSF000445">
    <property type="entry name" value="4pyrrol_synth_GluRdtase"/>
    <property type="match status" value="1"/>
</dbReference>
<comment type="domain">
    <text evidence="8">Possesses an unusual extended V-shaped dimeric structure with each monomer consisting of three distinct domains arranged along a curved 'spinal' alpha-helix. The N-terminal catalytic domain specifically recognizes the glutamate moiety of the substrate. The second domain is the NADPH-binding domain, and the third C-terminal domain is responsible for dimerization.</text>
</comment>
<name>A0ABP3UGC7_9CLOT</name>
<dbReference type="InterPro" id="IPR015896">
    <property type="entry name" value="4pyrrol_synth_GluRdtase_dimer"/>
</dbReference>